<accession>A0A5J5A7E8</accession>
<dbReference type="PRINTS" id="PR00364">
    <property type="entry name" value="DISEASERSIST"/>
</dbReference>
<keyword evidence="11" id="KW-1185">Reference proteome</keyword>
<dbReference type="InterPro" id="IPR036388">
    <property type="entry name" value="WH-like_DNA-bd_sf"/>
</dbReference>
<dbReference type="OrthoDB" id="690341at2759"/>
<dbReference type="InterPro" id="IPR027417">
    <property type="entry name" value="P-loop_NTPase"/>
</dbReference>
<evidence type="ECO:0000313" key="11">
    <source>
        <dbReference type="Proteomes" id="UP000325577"/>
    </source>
</evidence>
<dbReference type="InterPro" id="IPR055414">
    <property type="entry name" value="LRR_R13L4/SHOC2-like"/>
</dbReference>
<dbReference type="GO" id="GO:0005524">
    <property type="term" value="F:ATP binding"/>
    <property type="evidence" value="ECO:0007669"/>
    <property type="project" value="UniProtKB-KW"/>
</dbReference>
<dbReference type="InterPro" id="IPR042197">
    <property type="entry name" value="Apaf_helical"/>
</dbReference>
<dbReference type="Gene3D" id="3.40.50.300">
    <property type="entry name" value="P-loop containing nucleotide triphosphate hydrolases"/>
    <property type="match status" value="1"/>
</dbReference>
<dbReference type="Pfam" id="PF23598">
    <property type="entry name" value="LRR_14"/>
    <property type="match status" value="1"/>
</dbReference>
<feature type="domain" description="Disease resistance R13L4/SHOC-2-like LRR" evidence="9">
    <location>
        <begin position="487"/>
        <end position="590"/>
    </location>
</feature>
<evidence type="ECO:0000259" key="7">
    <source>
        <dbReference type="Pfam" id="PF00931"/>
    </source>
</evidence>
<evidence type="ECO:0000256" key="1">
    <source>
        <dbReference type="ARBA" id="ARBA00008894"/>
    </source>
</evidence>
<keyword evidence="2" id="KW-0433">Leucine-rich repeat</keyword>
<keyword evidence="3" id="KW-0677">Repeat</keyword>
<keyword evidence="6" id="KW-0067">ATP-binding</keyword>
<dbReference type="Proteomes" id="UP000325577">
    <property type="component" value="Linkage Group LG3"/>
</dbReference>
<organism evidence="10 11">
    <name type="scientific">Nyssa sinensis</name>
    <dbReference type="NCBI Taxonomy" id="561372"/>
    <lineage>
        <taxon>Eukaryota</taxon>
        <taxon>Viridiplantae</taxon>
        <taxon>Streptophyta</taxon>
        <taxon>Embryophyta</taxon>
        <taxon>Tracheophyta</taxon>
        <taxon>Spermatophyta</taxon>
        <taxon>Magnoliopsida</taxon>
        <taxon>eudicotyledons</taxon>
        <taxon>Gunneridae</taxon>
        <taxon>Pentapetalae</taxon>
        <taxon>asterids</taxon>
        <taxon>Cornales</taxon>
        <taxon>Nyssaceae</taxon>
        <taxon>Nyssa</taxon>
    </lineage>
</organism>
<dbReference type="InterPro" id="IPR032675">
    <property type="entry name" value="LRR_dom_sf"/>
</dbReference>
<dbReference type="Gene3D" id="1.10.8.430">
    <property type="entry name" value="Helical domain of apoptotic protease-activating factors"/>
    <property type="match status" value="1"/>
</dbReference>
<dbReference type="PANTHER" id="PTHR23155">
    <property type="entry name" value="DISEASE RESISTANCE PROTEIN RP"/>
    <property type="match status" value="1"/>
</dbReference>
<gene>
    <name evidence="10" type="ORF">F0562_007671</name>
</gene>
<dbReference type="Gene3D" id="1.20.5.4130">
    <property type="match status" value="1"/>
</dbReference>
<dbReference type="SUPFAM" id="SSF52540">
    <property type="entry name" value="P-loop containing nucleoside triphosphate hydrolases"/>
    <property type="match status" value="1"/>
</dbReference>
<dbReference type="EMBL" id="CM018046">
    <property type="protein sequence ID" value="KAA8525816.1"/>
    <property type="molecule type" value="Genomic_DNA"/>
</dbReference>
<dbReference type="InterPro" id="IPR002182">
    <property type="entry name" value="NB-ARC"/>
</dbReference>
<dbReference type="GO" id="GO:0098542">
    <property type="term" value="P:defense response to other organism"/>
    <property type="evidence" value="ECO:0007669"/>
    <property type="project" value="TreeGrafter"/>
</dbReference>
<comment type="similarity">
    <text evidence="1">Belongs to the disease resistance NB-LRR family.</text>
</comment>
<sequence>MAEGAVTFLLNKIAALQREEIKLMTGFWGDVRYIKDELKRMRASLREADAEEESNQEIKVWVKQVRDVVYDTEDVLDESTLHRVCHLEQRFYGCLRKFFHSIKHLIARRRIASKIKDIKSRVSNISEGSQRHRYKFNVMEEGSSSTITTSTWHERRGDALLPEEAELVGIDEQKTKLMGFLVDNEQSLKVISVVGMGGMGKTTLVKKVYDDANVRKHFQTHIWITVSQSFIIEELLKNIIEQLVGGIKQRVHRRINSMDNNGLKMEINKFLHQTRYLLVLDDVWSTLAWEALKSAFPNNNCRSRIMLTTRIVDTASTSCTNFHGNEYHMDPLSRKESWTLFCKKTFRADSCPPHLKELCRGILKRCKGLPLAIVAISGLLSTKDTGRVDEWEIIHRSLGSELEGNDKLGSMKKILSLSYNDLPYYLKACFLYFSIFPEDDQIKCKRLIRLWIAEVANKNNTRLLEKIRRLSIHERFRNIQQSKSISQVRSLSLFRVADSQDESPVAALFSGGLRLLRVLDLEGAPLEIFPSEVLNLFHLRYLSLRGTKVKKIPSSIGRLQHLETLDLKHTYVTELPVEILKLQQLRHLLVY</sequence>
<feature type="domain" description="Disease resistance N-terminal" evidence="8">
    <location>
        <begin position="5"/>
        <end position="87"/>
    </location>
</feature>
<dbReference type="InterPro" id="IPR044974">
    <property type="entry name" value="Disease_R_plants"/>
</dbReference>
<protein>
    <recommendedName>
        <fullName evidence="12">AAA+ ATPase domain-containing protein</fullName>
    </recommendedName>
</protein>
<evidence type="ECO:0000256" key="5">
    <source>
        <dbReference type="ARBA" id="ARBA00022821"/>
    </source>
</evidence>
<evidence type="ECO:0000256" key="2">
    <source>
        <dbReference type="ARBA" id="ARBA00022614"/>
    </source>
</evidence>
<dbReference type="Gene3D" id="1.10.10.10">
    <property type="entry name" value="Winged helix-like DNA-binding domain superfamily/Winged helix DNA-binding domain"/>
    <property type="match status" value="1"/>
</dbReference>
<evidence type="ECO:0008006" key="12">
    <source>
        <dbReference type="Google" id="ProtNLM"/>
    </source>
</evidence>
<evidence type="ECO:0000313" key="10">
    <source>
        <dbReference type="EMBL" id="KAA8525816.1"/>
    </source>
</evidence>
<dbReference type="GO" id="GO:0043531">
    <property type="term" value="F:ADP binding"/>
    <property type="evidence" value="ECO:0007669"/>
    <property type="project" value="InterPro"/>
</dbReference>
<dbReference type="PANTHER" id="PTHR23155:SF1205">
    <property type="entry name" value="DISEASE RESISTANCE PROTEIN RPM1"/>
    <property type="match status" value="1"/>
</dbReference>
<dbReference type="Gene3D" id="3.80.10.10">
    <property type="entry name" value="Ribonuclease Inhibitor"/>
    <property type="match status" value="1"/>
</dbReference>
<dbReference type="InterPro" id="IPR041118">
    <property type="entry name" value="Rx_N"/>
</dbReference>
<evidence type="ECO:0000259" key="9">
    <source>
        <dbReference type="Pfam" id="PF23598"/>
    </source>
</evidence>
<dbReference type="AlphaFoldDB" id="A0A5J5A7E8"/>
<reference evidence="10 11" key="1">
    <citation type="submission" date="2019-09" db="EMBL/GenBank/DDBJ databases">
        <title>A chromosome-level genome assembly of the Chinese tupelo Nyssa sinensis.</title>
        <authorList>
            <person name="Yang X."/>
            <person name="Kang M."/>
            <person name="Yang Y."/>
            <person name="Xiong H."/>
            <person name="Wang M."/>
            <person name="Zhang Z."/>
            <person name="Wang Z."/>
            <person name="Wu H."/>
            <person name="Ma T."/>
            <person name="Liu J."/>
            <person name="Xi Z."/>
        </authorList>
    </citation>
    <scope>NUCLEOTIDE SEQUENCE [LARGE SCALE GENOMIC DNA]</scope>
    <source>
        <strain evidence="10">J267</strain>
        <tissue evidence="10">Leaf</tissue>
    </source>
</reference>
<proteinExistence type="inferred from homology"/>
<dbReference type="CDD" id="cd14798">
    <property type="entry name" value="RX-CC_like"/>
    <property type="match status" value="1"/>
</dbReference>
<keyword evidence="4" id="KW-0547">Nucleotide-binding</keyword>
<evidence type="ECO:0000256" key="3">
    <source>
        <dbReference type="ARBA" id="ARBA00022737"/>
    </source>
</evidence>
<evidence type="ECO:0000256" key="6">
    <source>
        <dbReference type="ARBA" id="ARBA00022840"/>
    </source>
</evidence>
<name>A0A5J5A7E8_9ASTE</name>
<keyword evidence="5" id="KW-0611">Plant defense</keyword>
<dbReference type="Pfam" id="PF00931">
    <property type="entry name" value="NB-ARC"/>
    <property type="match status" value="1"/>
</dbReference>
<evidence type="ECO:0000259" key="8">
    <source>
        <dbReference type="Pfam" id="PF18052"/>
    </source>
</evidence>
<dbReference type="Pfam" id="PF18052">
    <property type="entry name" value="Rx_N"/>
    <property type="match status" value="1"/>
</dbReference>
<feature type="domain" description="NB-ARC" evidence="7">
    <location>
        <begin position="172"/>
        <end position="350"/>
    </location>
</feature>
<dbReference type="SUPFAM" id="SSF52047">
    <property type="entry name" value="RNI-like"/>
    <property type="match status" value="1"/>
</dbReference>
<dbReference type="InterPro" id="IPR038005">
    <property type="entry name" value="RX-like_CC"/>
</dbReference>
<evidence type="ECO:0000256" key="4">
    <source>
        <dbReference type="ARBA" id="ARBA00022741"/>
    </source>
</evidence>
<dbReference type="FunFam" id="3.40.50.300:FF:001091">
    <property type="entry name" value="Probable disease resistance protein At1g61300"/>
    <property type="match status" value="1"/>
</dbReference>